<organism evidence="1 2">
    <name type="scientific">Streptomyces natalensis ATCC 27448</name>
    <dbReference type="NCBI Taxonomy" id="1240678"/>
    <lineage>
        <taxon>Bacteria</taxon>
        <taxon>Bacillati</taxon>
        <taxon>Actinomycetota</taxon>
        <taxon>Actinomycetes</taxon>
        <taxon>Kitasatosporales</taxon>
        <taxon>Streptomycetaceae</taxon>
        <taxon>Streptomyces</taxon>
    </lineage>
</organism>
<dbReference type="AlphaFoldDB" id="A0A0D7CK42"/>
<protein>
    <submittedName>
        <fullName evidence="1">Uncharacterized protein</fullName>
    </submittedName>
</protein>
<dbReference type="EMBL" id="JRKI01000029">
    <property type="protein sequence ID" value="KIZ15787.1"/>
    <property type="molecule type" value="Genomic_DNA"/>
</dbReference>
<reference evidence="1 2" key="1">
    <citation type="submission" date="2014-09" db="EMBL/GenBank/DDBJ databases">
        <title>Draft genome sequence of Streptomyces natalensis ATCC 27448, producer of the antifungal pimaricin.</title>
        <authorList>
            <person name="Mendes M.V."/>
            <person name="Beites T."/>
            <person name="Pires S."/>
            <person name="Santos C.L."/>
            <person name="Moradas-Ferreira P."/>
        </authorList>
    </citation>
    <scope>NUCLEOTIDE SEQUENCE [LARGE SCALE GENOMIC DNA]</scope>
    <source>
        <strain evidence="1 2">ATCC 27448</strain>
    </source>
</reference>
<evidence type="ECO:0000313" key="2">
    <source>
        <dbReference type="Proteomes" id="UP000032458"/>
    </source>
</evidence>
<proteinExistence type="predicted"/>
<sequence>MRATISRKVGIPRSRDSCCREICASSWASFSSAWARPLCKPFELAEPTFAFGFQDAHEEVVADLDEPRTFRRVNDEDGTADTDLTELILKQPLSIERACPETEGDHEESVDVRVFGVSWAV</sequence>
<comment type="caution">
    <text evidence="1">The sequence shown here is derived from an EMBL/GenBank/DDBJ whole genome shotgun (WGS) entry which is preliminary data.</text>
</comment>
<keyword evidence="2" id="KW-1185">Reference proteome</keyword>
<dbReference type="Proteomes" id="UP000032458">
    <property type="component" value="Unassembled WGS sequence"/>
</dbReference>
<dbReference type="PATRIC" id="fig|1240678.4.peg.4436"/>
<evidence type="ECO:0000313" key="1">
    <source>
        <dbReference type="EMBL" id="KIZ15787.1"/>
    </source>
</evidence>
<accession>A0A0D7CK42</accession>
<gene>
    <name evidence="1" type="ORF">SNA_20940</name>
</gene>
<name>A0A0D7CK42_9ACTN</name>